<dbReference type="InterPro" id="IPR005654">
    <property type="entry name" value="ATPase_AFG1-like"/>
</dbReference>
<dbReference type="Proteomes" id="UP000708208">
    <property type="component" value="Unassembled WGS sequence"/>
</dbReference>
<dbReference type="EMBL" id="CAJVCH010570373">
    <property type="protein sequence ID" value="CAG7834774.1"/>
    <property type="molecule type" value="Genomic_DNA"/>
</dbReference>
<evidence type="ECO:0000256" key="1">
    <source>
        <dbReference type="ARBA" id="ARBA00022741"/>
    </source>
</evidence>
<dbReference type="GO" id="GO:0016887">
    <property type="term" value="F:ATP hydrolysis activity"/>
    <property type="evidence" value="ECO:0007669"/>
    <property type="project" value="InterPro"/>
</dbReference>
<dbReference type="NCBIfam" id="NF040713">
    <property type="entry name" value="ZapE"/>
    <property type="match status" value="1"/>
</dbReference>
<dbReference type="GO" id="GO:0005739">
    <property type="term" value="C:mitochondrion"/>
    <property type="evidence" value="ECO:0007669"/>
    <property type="project" value="TreeGrafter"/>
</dbReference>
<evidence type="ECO:0008006" key="5">
    <source>
        <dbReference type="Google" id="ProtNLM"/>
    </source>
</evidence>
<keyword evidence="2" id="KW-0067">ATP-binding</keyword>
<keyword evidence="1" id="KW-0547">Nucleotide-binding</keyword>
<accession>A0A8J2LKE1</accession>
<protein>
    <recommendedName>
        <fullName evidence="5">AFG1-like ATPase</fullName>
    </recommendedName>
</protein>
<organism evidence="3 4">
    <name type="scientific">Allacma fusca</name>
    <dbReference type="NCBI Taxonomy" id="39272"/>
    <lineage>
        <taxon>Eukaryota</taxon>
        <taxon>Metazoa</taxon>
        <taxon>Ecdysozoa</taxon>
        <taxon>Arthropoda</taxon>
        <taxon>Hexapoda</taxon>
        <taxon>Collembola</taxon>
        <taxon>Symphypleona</taxon>
        <taxon>Sminthuridae</taxon>
        <taxon>Allacma</taxon>
    </lineage>
</organism>
<dbReference type="FunFam" id="3.40.50.300:FF:003045">
    <property type="entry name" value="GD10885"/>
    <property type="match status" value="1"/>
</dbReference>
<sequence>MEKFEEINSNLINYAPEQKSRVQKFFGGIFKGSSQIEKGSEAPKGLYIYGAVGGGKTMLMNLFHDVSTVKKKQRVHFHSFMSDVHTRIHQVKQATVRDWKSGTKPKVYDPIPPVAEEIAENTWLLCFDEFQVTDIGDAMILKRLFTELFAHGVVVVATSNRPPDDLYKNGLQRTNFVPFIKILKDHCDVITLDSGIDYRQRSLPGGKETVYFIKSQCDADQEMNRVFKFLCSKENDVVHSKVLTIRGRNVTFEKTCGQVADCTFDELCNRVADCTFDELCNRPLGASDYLQMSQFFHTVLIRDIPQLNSKLKSQARRFITLIDTFYDNRVRVVISSEFAHREIFTNDPVDSDSTPDEHRKLMDDLGIKMATDSKLSIFTGEEEMFAFDRTVSRLSEMQTKEYWDSWENDSDCDSFFEFWMDPVLSLGSELFSA</sequence>
<dbReference type="Pfam" id="PF03969">
    <property type="entry name" value="AFG1_ATPase"/>
    <property type="match status" value="1"/>
</dbReference>
<evidence type="ECO:0000313" key="4">
    <source>
        <dbReference type="Proteomes" id="UP000708208"/>
    </source>
</evidence>
<evidence type="ECO:0000313" key="3">
    <source>
        <dbReference type="EMBL" id="CAG7834774.1"/>
    </source>
</evidence>
<dbReference type="GO" id="GO:0005524">
    <property type="term" value="F:ATP binding"/>
    <property type="evidence" value="ECO:0007669"/>
    <property type="project" value="UniProtKB-KW"/>
</dbReference>
<dbReference type="PANTHER" id="PTHR12169:SF6">
    <property type="entry name" value="AFG1-LIKE ATPASE"/>
    <property type="match status" value="1"/>
</dbReference>
<dbReference type="PANTHER" id="PTHR12169">
    <property type="entry name" value="ATPASE N2B"/>
    <property type="match status" value="1"/>
</dbReference>
<proteinExistence type="predicted"/>
<name>A0A8J2LKE1_9HEXA</name>
<gene>
    <name evidence="3" type="ORF">AFUS01_LOCUS44237</name>
</gene>
<dbReference type="AlphaFoldDB" id="A0A8J2LKE1"/>
<comment type="caution">
    <text evidence="3">The sequence shown here is derived from an EMBL/GenBank/DDBJ whole genome shotgun (WGS) entry which is preliminary data.</text>
</comment>
<keyword evidence="4" id="KW-1185">Reference proteome</keyword>
<reference evidence="3" key="1">
    <citation type="submission" date="2021-06" db="EMBL/GenBank/DDBJ databases">
        <authorList>
            <person name="Hodson N. C."/>
            <person name="Mongue J. A."/>
            <person name="Jaron S. K."/>
        </authorList>
    </citation>
    <scope>NUCLEOTIDE SEQUENCE</scope>
</reference>
<feature type="non-terminal residue" evidence="3">
    <location>
        <position position="1"/>
    </location>
</feature>
<dbReference type="OrthoDB" id="548867at2759"/>
<evidence type="ECO:0000256" key="2">
    <source>
        <dbReference type="ARBA" id="ARBA00022840"/>
    </source>
</evidence>